<dbReference type="CDD" id="cd05288">
    <property type="entry name" value="PGDH"/>
    <property type="match status" value="1"/>
</dbReference>
<reference evidence="9 10" key="1">
    <citation type="submission" date="2015-12" db="EMBL/GenBank/DDBJ databases">
        <title>The genome of Folsomia candida.</title>
        <authorList>
            <person name="Faddeeva A."/>
            <person name="Derks M.F."/>
            <person name="Anvar Y."/>
            <person name="Smit S."/>
            <person name="Van Straalen N."/>
            <person name="Roelofs D."/>
        </authorList>
    </citation>
    <scope>NUCLEOTIDE SEQUENCE [LARGE SCALE GENOMIC DNA]</scope>
    <source>
        <strain evidence="9 10">VU population</strain>
        <tissue evidence="9">Whole body</tissue>
    </source>
</reference>
<evidence type="ECO:0000256" key="7">
    <source>
        <dbReference type="ARBA" id="ARBA00049070"/>
    </source>
</evidence>
<proteinExistence type="inferred from homology"/>
<name>A0A226EML3_FOLCA</name>
<dbReference type="InterPro" id="IPR011032">
    <property type="entry name" value="GroES-like_sf"/>
</dbReference>
<sequence length="349" mass="38203">MNTQVIYTKIPTGLPNPSETFEIKKVAFDPKNVVVPDGHLLVKTLFLSVDPYMRARMRKPEVQSYFPAAQVGKSFMGGAVVEVIRSGDSKFKDGQVLVTFSPWEEYVVIPAVSPMGNIVTIPNPRESKVPLSYYLGVLGMPGLTAYIGLHKFCEPLTPGQTLYVSAAAGAVGQVVGQYAKALGLRVVGSAGSDDKVAFLKEMGFDEAFNYKKHPDFVSILKQTCPKGIDIYFENVGGKMLEAVFEVANDFCRIAVCGMISQYNRTENPEGIHNMFQIISKRIKLSGFIVSDHAAECGSKCIPTFAKFLAEGKMRYRETIAVGIENTPKAFVDMLEGKNFGKAIVKVADL</sequence>
<evidence type="ECO:0000256" key="4">
    <source>
        <dbReference type="ARBA" id="ARBA00033119"/>
    </source>
</evidence>
<evidence type="ECO:0000313" key="10">
    <source>
        <dbReference type="Proteomes" id="UP000198287"/>
    </source>
</evidence>
<dbReference type="Gene3D" id="3.40.50.720">
    <property type="entry name" value="NAD(P)-binding Rossmann-like Domain"/>
    <property type="match status" value="1"/>
</dbReference>
<dbReference type="Proteomes" id="UP000198287">
    <property type="component" value="Unassembled WGS sequence"/>
</dbReference>
<comment type="similarity">
    <text evidence="1">Belongs to the NADP-dependent oxidoreductase L4BD family.</text>
</comment>
<dbReference type="InterPro" id="IPR041694">
    <property type="entry name" value="ADH_N_2"/>
</dbReference>
<evidence type="ECO:0000259" key="8">
    <source>
        <dbReference type="SMART" id="SM00829"/>
    </source>
</evidence>
<dbReference type="GO" id="GO:0047522">
    <property type="term" value="F:15-oxoprostaglandin 13-reductase [NAD(P)+] activity"/>
    <property type="evidence" value="ECO:0007669"/>
    <property type="project" value="UniProtKB-EC"/>
</dbReference>
<comment type="catalytic activity">
    <reaction evidence="6">
        <text>13,14-dihydro-15-oxo-PGF2alpha + NADP(+) = 15-oxoprostaglandin F2alpha + NADPH + H(+)</text>
        <dbReference type="Rhea" id="RHEA:50588"/>
        <dbReference type="ChEBI" id="CHEBI:15378"/>
        <dbReference type="ChEBI" id="CHEBI:57783"/>
        <dbReference type="ChEBI" id="CHEBI:58349"/>
        <dbReference type="ChEBI" id="CHEBI:133374"/>
        <dbReference type="ChEBI" id="CHEBI:133409"/>
    </reaction>
    <physiologicalReaction direction="right-to-left" evidence="6">
        <dbReference type="Rhea" id="RHEA:50590"/>
    </physiologicalReaction>
</comment>
<dbReference type="EMBL" id="LNIX01000003">
    <property type="protein sequence ID" value="OXA58438.1"/>
    <property type="molecule type" value="Genomic_DNA"/>
</dbReference>
<dbReference type="InterPro" id="IPR045010">
    <property type="entry name" value="MDR_fam"/>
</dbReference>
<evidence type="ECO:0000256" key="3">
    <source>
        <dbReference type="ARBA" id="ARBA00023002"/>
    </source>
</evidence>
<dbReference type="AlphaFoldDB" id="A0A226EML3"/>
<comment type="catalytic activity">
    <reaction evidence="5">
        <text>13,14-dihydro-15-oxo-prostaglandin F1alpha + NADP(+) = 15-oxoprostaglandin F1alpha + NADPH + H(+)</text>
        <dbReference type="Rhea" id="RHEA:50592"/>
        <dbReference type="ChEBI" id="CHEBI:15378"/>
        <dbReference type="ChEBI" id="CHEBI:57783"/>
        <dbReference type="ChEBI" id="CHEBI:58349"/>
        <dbReference type="ChEBI" id="CHEBI:79072"/>
        <dbReference type="ChEBI" id="CHEBI:133411"/>
    </reaction>
    <physiologicalReaction direction="right-to-left" evidence="5">
        <dbReference type="Rhea" id="RHEA:50594"/>
    </physiologicalReaction>
</comment>
<dbReference type="Pfam" id="PF16884">
    <property type="entry name" value="ADH_N_2"/>
    <property type="match status" value="1"/>
</dbReference>
<dbReference type="SMART" id="SM00829">
    <property type="entry name" value="PKS_ER"/>
    <property type="match status" value="1"/>
</dbReference>
<evidence type="ECO:0000256" key="6">
    <source>
        <dbReference type="ARBA" id="ARBA00048290"/>
    </source>
</evidence>
<dbReference type="SUPFAM" id="SSF51735">
    <property type="entry name" value="NAD(P)-binding Rossmann-fold domains"/>
    <property type="match status" value="1"/>
</dbReference>
<dbReference type="FunFam" id="3.40.50.720:FF:000121">
    <property type="entry name" value="Prostaglandin reductase 2"/>
    <property type="match status" value="1"/>
</dbReference>
<keyword evidence="3" id="KW-0560">Oxidoreductase</keyword>
<feature type="domain" description="Enoyl reductase (ER)" evidence="8">
    <location>
        <begin position="16"/>
        <end position="344"/>
    </location>
</feature>
<dbReference type="Gene3D" id="3.90.180.10">
    <property type="entry name" value="Medium-chain alcohol dehydrogenases, catalytic domain"/>
    <property type="match status" value="1"/>
</dbReference>
<keyword evidence="10" id="KW-1185">Reference proteome</keyword>
<protein>
    <recommendedName>
        <fullName evidence="4">15-oxoprostaglandin 13-reductase</fullName>
        <ecNumber evidence="2">1.3.1.48</ecNumber>
    </recommendedName>
    <alternativeName>
        <fullName evidence="4">15-oxoprostaglandin 13-reductase</fullName>
    </alternativeName>
</protein>
<dbReference type="PANTHER" id="PTHR43205">
    <property type="entry name" value="PROSTAGLANDIN REDUCTASE"/>
    <property type="match status" value="1"/>
</dbReference>
<dbReference type="EC" id="1.3.1.48" evidence="2"/>
<organism evidence="9 10">
    <name type="scientific">Folsomia candida</name>
    <name type="common">Springtail</name>
    <dbReference type="NCBI Taxonomy" id="158441"/>
    <lineage>
        <taxon>Eukaryota</taxon>
        <taxon>Metazoa</taxon>
        <taxon>Ecdysozoa</taxon>
        <taxon>Arthropoda</taxon>
        <taxon>Hexapoda</taxon>
        <taxon>Collembola</taxon>
        <taxon>Entomobryomorpha</taxon>
        <taxon>Isotomoidea</taxon>
        <taxon>Isotomidae</taxon>
        <taxon>Proisotominae</taxon>
        <taxon>Folsomia</taxon>
    </lineage>
</organism>
<accession>A0A226EML3</accession>
<comment type="caution">
    <text evidence="9">The sequence shown here is derived from an EMBL/GenBank/DDBJ whole genome shotgun (WGS) entry which is preliminary data.</text>
</comment>
<evidence type="ECO:0000256" key="2">
    <source>
        <dbReference type="ARBA" id="ARBA00011981"/>
    </source>
</evidence>
<gene>
    <name evidence="9" type="ORF">Fcan01_06782</name>
</gene>
<dbReference type="Pfam" id="PF00107">
    <property type="entry name" value="ADH_zinc_N"/>
    <property type="match status" value="1"/>
</dbReference>
<dbReference type="PANTHER" id="PTHR43205:SF7">
    <property type="entry name" value="PROSTAGLANDIN REDUCTASE 1"/>
    <property type="match status" value="1"/>
</dbReference>
<evidence type="ECO:0000313" key="9">
    <source>
        <dbReference type="EMBL" id="OXA58438.1"/>
    </source>
</evidence>
<dbReference type="InterPro" id="IPR013149">
    <property type="entry name" value="ADH-like_C"/>
</dbReference>
<dbReference type="InterPro" id="IPR036291">
    <property type="entry name" value="NAD(P)-bd_dom_sf"/>
</dbReference>
<comment type="catalytic activity">
    <reaction evidence="7">
        <text>13,14-dihydro-15-oxo-prostaglandin E1 + NADP(+) = 15-oxoprostaglandin E1 + NADPH + H(+)</text>
        <dbReference type="Rhea" id="RHEA:50584"/>
        <dbReference type="ChEBI" id="CHEBI:15378"/>
        <dbReference type="ChEBI" id="CHEBI:57401"/>
        <dbReference type="ChEBI" id="CHEBI:57783"/>
        <dbReference type="ChEBI" id="CHEBI:58349"/>
        <dbReference type="ChEBI" id="CHEBI:133408"/>
    </reaction>
    <physiologicalReaction direction="right-to-left" evidence="7">
        <dbReference type="Rhea" id="RHEA:50586"/>
    </physiologicalReaction>
</comment>
<dbReference type="InterPro" id="IPR020843">
    <property type="entry name" value="ER"/>
</dbReference>
<dbReference type="SUPFAM" id="SSF50129">
    <property type="entry name" value="GroES-like"/>
    <property type="match status" value="2"/>
</dbReference>
<dbReference type="OrthoDB" id="809632at2759"/>
<evidence type="ECO:0000256" key="1">
    <source>
        <dbReference type="ARBA" id="ARBA00010460"/>
    </source>
</evidence>
<evidence type="ECO:0000256" key="5">
    <source>
        <dbReference type="ARBA" id="ARBA00047878"/>
    </source>
</evidence>